<dbReference type="Pfam" id="PF00615">
    <property type="entry name" value="RGS"/>
    <property type="match status" value="1"/>
</dbReference>
<sequence length="367" mass="42488">MARDEKHSKSHRQTNKELFEDIILGNTMSPISLIDFRRYLQHQEHSIENLDFYKWYLTYCKKFNSLPLQEREKSPPPRKHKLSMYHTKPHYKEDTNLFSKLRKQSSLSSEDLLREEEDLTLELSKPQVAVLSRTSTDSIEYELKDIESKISSSSRSAQQPFRREVDVAIKKYFTLDSEAEVNVSSNIRNQLLRDVTNTTNPAVFEDATTEILSMLINSSIPNFRASAVQNITPKTIVWRIIRTTILLMICCVILFCLVITRQEKWCRATLFPILGLVVTSYITNPKGICLLKQFTGEREVLDFEDTCDAGELERSLFHRIIGRTRNVRDKGTDPRIRKERLKLAILLVCLTVLSCGILFTAILLIPN</sequence>
<comment type="caution">
    <text evidence="3">The sequence shown here is derived from an EMBL/GenBank/DDBJ whole genome shotgun (WGS) entry which is preliminary data.</text>
</comment>
<gene>
    <name evidence="3" type="ORF">K7432_013542</name>
</gene>
<evidence type="ECO:0000256" key="1">
    <source>
        <dbReference type="SAM" id="Phobius"/>
    </source>
</evidence>
<dbReference type="InterPro" id="IPR016137">
    <property type="entry name" value="RGS"/>
</dbReference>
<accession>A0ABR2VQM0</accession>
<protein>
    <recommendedName>
        <fullName evidence="2">RGS domain-containing protein</fullName>
    </recommendedName>
</protein>
<name>A0ABR2VQM0_9FUNG</name>
<dbReference type="PANTHER" id="PTHR39466:SF1">
    <property type="entry name" value="RGS DOMAIN-CONTAINING PROTEIN"/>
    <property type="match status" value="1"/>
</dbReference>
<dbReference type="EMBL" id="JASJQH010008233">
    <property type="protein sequence ID" value="KAK9694159.1"/>
    <property type="molecule type" value="Genomic_DNA"/>
</dbReference>
<keyword evidence="1" id="KW-0472">Membrane</keyword>
<feature type="transmembrane region" description="Helical" evidence="1">
    <location>
        <begin position="343"/>
        <end position="365"/>
    </location>
</feature>
<feature type="domain" description="RGS" evidence="2">
    <location>
        <begin position="156"/>
        <end position="227"/>
    </location>
</feature>
<dbReference type="InterPro" id="IPR044926">
    <property type="entry name" value="RGS_subdomain_2"/>
</dbReference>
<evidence type="ECO:0000313" key="3">
    <source>
        <dbReference type="EMBL" id="KAK9694159.1"/>
    </source>
</evidence>
<feature type="transmembrane region" description="Helical" evidence="1">
    <location>
        <begin position="236"/>
        <end position="259"/>
    </location>
</feature>
<dbReference type="PANTHER" id="PTHR39466">
    <property type="entry name" value="RGS DOMAIN-CONTAINING PROTEIN"/>
    <property type="match status" value="1"/>
</dbReference>
<evidence type="ECO:0000259" key="2">
    <source>
        <dbReference type="Pfam" id="PF00615"/>
    </source>
</evidence>
<keyword evidence="1" id="KW-1133">Transmembrane helix</keyword>
<keyword evidence="1" id="KW-0812">Transmembrane</keyword>
<dbReference type="InterPro" id="IPR036305">
    <property type="entry name" value="RGS_sf"/>
</dbReference>
<dbReference type="Gene3D" id="1.10.167.10">
    <property type="entry name" value="Regulator of G-protein Signalling 4, domain 2"/>
    <property type="match status" value="1"/>
</dbReference>
<reference evidence="3 4" key="1">
    <citation type="submission" date="2023-04" db="EMBL/GenBank/DDBJ databases">
        <title>Genome of Basidiobolus ranarum AG-B5.</title>
        <authorList>
            <person name="Stajich J.E."/>
            <person name="Carter-House D."/>
            <person name="Gryganskyi A."/>
        </authorList>
    </citation>
    <scope>NUCLEOTIDE SEQUENCE [LARGE SCALE GENOMIC DNA]</scope>
    <source>
        <strain evidence="3 4">AG-B5</strain>
    </source>
</reference>
<proteinExistence type="predicted"/>
<organism evidence="3 4">
    <name type="scientific">Basidiobolus ranarum</name>
    <dbReference type="NCBI Taxonomy" id="34480"/>
    <lineage>
        <taxon>Eukaryota</taxon>
        <taxon>Fungi</taxon>
        <taxon>Fungi incertae sedis</taxon>
        <taxon>Zoopagomycota</taxon>
        <taxon>Entomophthoromycotina</taxon>
        <taxon>Basidiobolomycetes</taxon>
        <taxon>Basidiobolales</taxon>
        <taxon>Basidiobolaceae</taxon>
        <taxon>Basidiobolus</taxon>
    </lineage>
</organism>
<keyword evidence="4" id="KW-1185">Reference proteome</keyword>
<evidence type="ECO:0000313" key="4">
    <source>
        <dbReference type="Proteomes" id="UP001479436"/>
    </source>
</evidence>
<dbReference type="SUPFAM" id="SSF48097">
    <property type="entry name" value="Regulator of G-protein signaling, RGS"/>
    <property type="match status" value="1"/>
</dbReference>
<dbReference type="Proteomes" id="UP001479436">
    <property type="component" value="Unassembled WGS sequence"/>
</dbReference>